<evidence type="ECO:0000313" key="3">
    <source>
        <dbReference type="Proteomes" id="UP000188533"/>
    </source>
</evidence>
<evidence type="ECO:0000313" key="2">
    <source>
        <dbReference type="EMBL" id="GAW06654.1"/>
    </source>
</evidence>
<feature type="region of interest" description="Disordered" evidence="1">
    <location>
        <begin position="1"/>
        <end position="25"/>
    </location>
</feature>
<comment type="caution">
    <text evidence="2">The sequence shown here is derived from an EMBL/GenBank/DDBJ whole genome shotgun (WGS) entry which is preliminary data.</text>
</comment>
<reference evidence="2 3" key="1">
    <citation type="submission" date="2016-08" db="EMBL/GenBank/DDBJ databases">
        <authorList>
            <consortium name="Lentinula edodes genome sequencing consortium"/>
            <person name="Sakamoto Y."/>
            <person name="Nakade K."/>
            <person name="Sato S."/>
            <person name="Yoshida Y."/>
            <person name="Miyazaki K."/>
            <person name="Natsume S."/>
            <person name="Konno N."/>
        </authorList>
    </citation>
    <scope>NUCLEOTIDE SEQUENCE [LARGE SCALE GENOMIC DNA]</scope>
    <source>
        <strain evidence="2 3">NBRC 111202</strain>
    </source>
</reference>
<feature type="compositionally biased region" description="Polar residues" evidence="1">
    <location>
        <begin position="102"/>
        <end position="111"/>
    </location>
</feature>
<name>A0A1Q3EHM8_LENED</name>
<accession>A0A1Q3EHM8</accession>
<dbReference type="EMBL" id="BDGU01000338">
    <property type="protein sequence ID" value="GAW06654.1"/>
    <property type="molecule type" value="Genomic_DNA"/>
</dbReference>
<dbReference type="Proteomes" id="UP000188533">
    <property type="component" value="Unassembled WGS sequence"/>
</dbReference>
<feature type="region of interest" description="Disordered" evidence="1">
    <location>
        <begin position="66"/>
        <end position="111"/>
    </location>
</feature>
<organism evidence="2 3">
    <name type="scientific">Lentinula edodes</name>
    <name type="common">Shiitake mushroom</name>
    <name type="synonym">Lentinus edodes</name>
    <dbReference type="NCBI Taxonomy" id="5353"/>
    <lineage>
        <taxon>Eukaryota</taxon>
        <taxon>Fungi</taxon>
        <taxon>Dikarya</taxon>
        <taxon>Basidiomycota</taxon>
        <taxon>Agaricomycotina</taxon>
        <taxon>Agaricomycetes</taxon>
        <taxon>Agaricomycetidae</taxon>
        <taxon>Agaricales</taxon>
        <taxon>Marasmiineae</taxon>
        <taxon>Omphalotaceae</taxon>
        <taxon>Lentinula</taxon>
    </lineage>
</organism>
<reference evidence="2 3" key="2">
    <citation type="submission" date="2017-02" db="EMBL/GenBank/DDBJ databases">
        <title>A genome survey and senescence transcriptome analysis in Lentinula edodes.</title>
        <authorList>
            <person name="Sakamoto Y."/>
            <person name="Nakade K."/>
            <person name="Sato S."/>
            <person name="Yoshida Y."/>
            <person name="Miyazaki K."/>
            <person name="Natsume S."/>
            <person name="Konno N."/>
        </authorList>
    </citation>
    <scope>NUCLEOTIDE SEQUENCE [LARGE SCALE GENOMIC DNA]</scope>
    <source>
        <strain evidence="2 3">NBRC 111202</strain>
    </source>
</reference>
<dbReference type="AlphaFoldDB" id="A0A1Q3EHM8"/>
<keyword evidence="3" id="KW-1185">Reference proteome</keyword>
<sequence>MMTSIKTESIHEFNYPRSTSPTKELDEKDLEAYGVNKLWKNALVKTSQILRQNDLKDQIWGFVEEPEETSNGINFPSVGDAHSGSIDEDEDEDFTPHRRRQSASQPQTTRSQFIAGSSLLSVIHSRMSLGLVHNTFDFT</sequence>
<evidence type="ECO:0000256" key="1">
    <source>
        <dbReference type="SAM" id="MobiDB-lite"/>
    </source>
</evidence>
<gene>
    <name evidence="2" type="ORF">LENED_008593</name>
</gene>
<proteinExistence type="predicted"/>
<protein>
    <submittedName>
        <fullName evidence="2">Uncharacterized protein</fullName>
    </submittedName>
</protein>